<accession>A0A848DEN1</accession>
<evidence type="ECO:0000256" key="1">
    <source>
        <dbReference type="SAM" id="Phobius"/>
    </source>
</evidence>
<organism evidence="2 3">
    <name type="scientific">Pseudonocardia bannensis</name>
    <dbReference type="NCBI Taxonomy" id="630973"/>
    <lineage>
        <taxon>Bacteria</taxon>
        <taxon>Bacillati</taxon>
        <taxon>Actinomycetota</taxon>
        <taxon>Actinomycetes</taxon>
        <taxon>Pseudonocardiales</taxon>
        <taxon>Pseudonocardiaceae</taxon>
        <taxon>Pseudonocardia</taxon>
    </lineage>
</organism>
<evidence type="ECO:0000313" key="2">
    <source>
        <dbReference type="EMBL" id="NMH91080.1"/>
    </source>
</evidence>
<proteinExistence type="predicted"/>
<dbReference type="EMBL" id="JAAXKZ010000012">
    <property type="protein sequence ID" value="NMH91080.1"/>
    <property type="molecule type" value="Genomic_DNA"/>
</dbReference>
<name>A0A848DEN1_9PSEU</name>
<dbReference type="RefSeq" id="WP_169410773.1">
    <property type="nucleotide sequence ID" value="NZ_JAAXKZ010000012.1"/>
</dbReference>
<keyword evidence="3" id="KW-1185">Reference proteome</keyword>
<dbReference type="Proteomes" id="UP000586918">
    <property type="component" value="Unassembled WGS sequence"/>
</dbReference>
<feature type="transmembrane region" description="Helical" evidence="1">
    <location>
        <begin position="20"/>
        <end position="41"/>
    </location>
</feature>
<dbReference type="AlphaFoldDB" id="A0A848DEN1"/>
<evidence type="ECO:0000313" key="3">
    <source>
        <dbReference type="Proteomes" id="UP000586918"/>
    </source>
</evidence>
<protein>
    <submittedName>
        <fullName evidence="2">Uncharacterized protein</fullName>
    </submittedName>
</protein>
<keyword evidence="1" id="KW-0472">Membrane</keyword>
<gene>
    <name evidence="2" type="ORF">HF519_05630</name>
</gene>
<reference evidence="2 3" key="1">
    <citation type="submission" date="2020-04" db="EMBL/GenBank/DDBJ databases">
        <authorList>
            <person name="Klaysubun C."/>
            <person name="Duangmal K."/>
            <person name="Lipun K."/>
        </authorList>
    </citation>
    <scope>NUCLEOTIDE SEQUENCE [LARGE SCALE GENOMIC DNA]</scope>
    <source>
        <strain evidence="2 3">DSM 45300</strain>
    </source>
</reference>
<keyword evidence="1" id="KW-1133">Transmembrane helix</keyword>
<keyword evidence="1" id="KW-0812">Transmembrane</keyword>
<sequence length="49" mass="5254">MIIQILSALYDRLLDPRCRGGVAAGVLVMYATGLLVAARPVRRGSGRAR</sequence>
<comment type="caution">
    <text evidence="2">The sequence shown here is derived from an EMBL/GenBank/DDBJ whole genome shotgun (WGS) entry which is preliminary data.</text>
</comment>